<feature type="binding site" description="in other chain" evidence="3">
    <location>
        <begin position="203"/>
        <end position="204"/>
    </location>
    <ligand>
        <name>a purine D-ribonucleoside</name>
        <dbReference type="ChEBI" id="CHEBI:142355"/>
        <note>ligand shared between dimeric partners</note>
    </ligand>
</feature>
<dbReference type="Gene3D" id="3.40.50.1580">
    <property type="entry name" value="Nucleoside phosphorylase domain"/>
    <property type="match status" value="1"/>
</dbReference>
<dbReference type="AlphaFoldDB" id="A0A9X2BI60"/>
<feature type="binding site" description="in other chain" evidence="3">
    <location>
        <position position="20"/>
    </location>
    <ligand>
        <name>phosphate</name>
        <dbReference type="ChEBI" id="CHEBI:43474"/>
        <note>ligand shared between dimeric partners</note>
    </ligand>
</feature>
<evidence type="ECO:0000313" key="5">
    <source>
        <dbReference type="EMBL" id="MCK6262042.1"/>
    </source>
</evidence>
<accession>A0A9X2BI60</accession>
<evidence type="ECO:0000256" key="1">
    <source>
        <dbReference type="ARBA" id="ARBA00022676"/>
    </source>
</evidence>
<dbReference type="HAMAP" id="MF_01627">
    <property type="entry name" value="Pur_nucleosid_phosp"/>
    <property type="match status" value="1"/>
</dbReference>
<comment type="subunit">
    <text evidence="3">Homohexamer; trimer of homodimers.</text>
</comment>
<comment type="catalytic activity">
    <reaction evidence="3">
        <text>a purine 2'-deoxy-D-ribonucleoside + phosphate = a purine nucleobase + 2-deoxy-alpha-D-ribose 1-phosphate</text>
        <dbReference type="Rhea" id="RHEA:36431"/>
        <dbReference type="ChEBI" id="CHEBI:26386"/>
        <dbReference type="ChEBI" id="CHEBI:43474"/>
        <dbReference type="ChEBI" id="CHEBI:57259"/>
        <dbReference type="ChEBI" id="CHEBI:142361"/>
        <dbReference type="EC" id="2.4.2.1"/>
    </reaction>
</comment>
<dbReference type="EC" id="2.4.2.1" evidence="3"/>
<reference evidence="5" key="1">
    <citation type="submission" date="2021-11" db="EMBL/GenBank/DDBJ databases">
        <title>Vibrio ZSDE26 sp. nov. and Vibrio ZSDZ34 sp. nov., isolated from coastal seawater in Qingdao.</title>
        <authorList>
            <person name="Zhang P."/>
        </authorList>
    </citation>
    <scope>NUCLEOTIDE SEQUENCE</scope>
    <source>
        <strain evidence="5">ZSDE26</strain>
    </source>
</reference>
<dbReference type="GO" id="GO:0006152">
    <property type="term" value="P:purine nucleoside catabolic process"/>
    <property type="evidence" value="ECO:0007669"/>
    <property type="project" value="TreeGrafter"/>
</dbReference>
<name>A0A9X2BI60_9VIBR</name>
<evidence type="ECO:0000256" key="2">
    <source>
        <dbReference type="ARBA" id="ARBA00022679"/>
    </source>
</evidence>
<feature type="active site" description="Proton donor" evidence="3">
    <location>
        <position position="204"/>
    </location>
</feature>
<dbReference type="Pfam" id="PF01048">
    <property type="entry name" value="PNP_UDP_1"/>
    <property type="match status" value="1"/>
</dbReference>
<evidence type="ECO:0000313" key="6">
    <source>
        <dbReference type="Proteomes" id="UP001139559"/>
    </source>
</evidence>
<keyword evidence="1 3" id="KW-0328">Glycosyltransferase</keyword>
<dbReference type="CDD" id="cd09006">
    <property type="entry name" value="PNP_EcPNPI-like"/>
    <property type="match status" value="1"/>
</dbReference>
<proteinExistence type="inferred from homology"/>
<feature type="domain" description="Nucleoside phosphorylase" evidence="4">
    <location>
        <begin position="16"/>
        <end position="223"/>
    </location>
</feature>
<gene>
    <name evidence="3 5" type="primary">deoD</name>
    <name evidence="5" type="ORF">KP803_01995</name>
</gene>
<organism evidence="5 6">
    <name type="scientific">Vibrio amylolyticus</name>
    <dbReference type="NCBI Taxonomy" id="2847292"/>
    <lineage>
        <taxon>Bacteria</taxon>
        <taxon>Pseudomonadati</taxon>
        <taxon>Pseudomonadota</taxon>
        <taxon>Gammaproteobacteria</taxon>
        <taxon>Vibrionales</taxon>
        <taxon>Vibrionaceae</taxon>
        <taxon>Vibrio</taxon>
    </lineage>
</organism>
<dbReference type="Proteomes" id="UP001139559">
    <property type="component" value="Unassembled WGS sequence"/>
</dbReference>
<comment type="function">
    <text evidence="3">Catalyzes the reversible phosphorolytic breakdown of the N-glycosidic bond in the beta-(deoxy)ribonucleoside molecules, with the formation of the corresponding free purine bases and pentose-1-phosphate.</text>
</comment>
<dbReference type="PANTHER" id="PTHR43691:SF2">
    <property type="entry name" value="PURINE NUCLEOSIDE PHOSPHORYLASE DEOD-TYPE"/>
    <property type="match status" value="1"/>
</dbReference>
<dbReference type="RefSeq" id="WP_248007153.1">
    <property type="nucleotide sequence ID" value="NZ_JAJHVV010000001.1"/>
</dbReference>
<dbReference type="NCBIfam" id="NF004489">
    <property type="entry name" value="PRK05819.1"/>
    <property type="match status" value="1"/>
</dbReference>
<feature type="binding site" description="in other chain" evidence="3">
    <location>
        <position position="24"/>
    </location>
    <ligand>
        <name>phosphate</name>
        <dbReference type="ChEBI" id="CHEBI:43474"/>
        <note>ligand shared between dimeric partners</note>
    </ligand>
</feature>
<dbReference type="SUPFAM" id="SSF53167">
    <property type="entry name" value="Purine and uridine phosphorylases"/>
    <property type="match status" value="1"/>
</dbReference>
<dbReference type="GO" id="GO:0004731">
    <property type="term" value="F:purine-nucleoside phosphorylase activity"/>
    <property type="evidence" value="ECO:0007669"/>
    <property type="project" value="UniProtKB-UniRule"/>
</dbReference>
<dbReference type="InterPro" id="IPR004402">
    <property type="entry name" value="DeoD-type"/>
</dbReference>
<comment type="catalytic activity">
    <reaction evidence="3">
        <text>a purine D-ribonucleoside + phosphate = a purine nucleobase + alpha-D-ribose 1-phosphate</text>
        <dbReference type="Rhea" id="RHEA:19805"/>
        <dbReference type="ChEBI" id="CHEBI:26386"/>
        <dbReference type="ChEBI" id="CHEBI:43474"/>
        <dbReference type="ChEBI" id="CHEBI:57720"/>
        <dbReference type="ChEBI" id="CHEBI:142355"/>
        <dbReference type="EC" id="2.4.2.1"/>
    </reaction>
</comment>
<evidence type="ECO:0000259" key="4">
    <source>
        <dbReference type="Pfam" id="PF01048"/>
    </source>
</evidence>
<dbReference type="GO" id="GO:0005829">
    <property type="term" value="C:cytosol"/>
    <property type="evidence" value="ECO:0007669"/>
    <property type="project" value="TreeGrafter"/>
</dbReference>
<protein>
    <recommendedName>
        <fullName evidence="3">Purine nucleoside phosphorylase DeoD-type</fullName>
        <shortName evidence="3">PNP</shortName>
        <ecNumber evidence="3">2.4.2.1</ecNumber>
    </recommendedName>
</protein>
<dbReference type="InterPro" id="IPR035994">
    <property type="entry name" value="Nucleoside_phosphorylase_sf"/>
</dbReference>
<dbReference type="InterPro" id="IPR000845">
    <property type="entry name" value="Nucleoside_phosphorylase_d"/>
</dbReference>
<comment type="similarity">
    <text evidence="3">Belongs to the PNP/UDP phosphorylase family.</text>
</comment>
<feature type="binding site" description="in other chain" evidence="3">
    <location>
        <begin position="179"/>
        <end position="181"/>
    </location>
    <ligand>
        <name>a purine D-ribonucleoside</name>
        <dbReference type="ChEBI" id="CHEBI:142355"/>
        <note>ligand shared between dimeric partners</note>
    </ligand>
</feature>
<feature type="binding site" description="in other chain" evidence="3">
    <location>
        <begin position="87"/>
        <end position="90"/>
    </location>
    <ligand>
        <name>phosphate</name>
        <dbReference type="ChEBI" id="CHEBI:43474"/>
        <note>ligand shared between dimeric partners</note>
    </ligand>
</feature>
<comment type="caution">
    <text evidence="5">The sequence shown here is derived from an EMBL/GenBank/DDBJ whole genome shotgun (WGS) entry which is preliminary data.</text>
</comment>
<dbReference type="EMBL" id="JAJHVV010000001">
    <property type="protein sequence ID" value="MCK6262042.1"/>
    <property type="molecule type" value="Genomic_DNA"/>
</dbReference>
<dbReference type="NCBIfam" id="TIGR00107">
    <property type="entry name" value="deoD"/>
    <property type="match status" value="1"/>
</dbReference>
<sequence>MTPHNNAAIGDFSETVLMPGDPLRAKFIAENYLDNVRLVTDVRNVLGYTGEYQSSPISIMAHGMGTPSISIYLHELITVYGVKKAIRVGSCGGVADHLDLKDIIVVTGAGTANAMNRAKFAGYDYPATPDFELLRQCWTSAEQLEIKPTFGNIFTNDFFYDDPEALLPALQRFNILAMDMETSALFTIAAEKRIQALSILTVSDHVVKGGEMSPEERQASFDQMIRLALDTAINSK</sequence>
<dbReference type="PANTHER" id="PTHR43691">
    <property type="entry name" value="URIDINE PHOSPHORYLASE"/>
    <property type="match status" value="1"/>
</dbReference>
<feature type="site" description="Important for catalytic activity" evidence="3">
    <location>
        <position position="217"/>
    </location>
</feature>
<keyword evidence="6" id="KW-1185">Reference proteome</keyword>
<keyword evidence="2 3" id="KW-0808">Transferase</keyword>
<feature type="binding site" evidence="3">
    <location>
        <position position="4"/>
    </location>
    <ligand>
        <name>a purine D-ribonucleoside</name>
        <dbReference type="ChEBI" id="CHEBI:142355"/>
        <note>ligand shared between dimeric partners</note>
    </ligand>
</feature>
<feature type="binding site" evidence="3">
    <location>
        <position position="43"/>
    </location>
    <ligand>
        <name>phosphate</name>
        <dbReference type="ChEBI" id="CHEBI:43474"/>
        <note>ligand shared between dimeric partners</note>
    </ligand>
</feature>
<evidence type="ECO:0000256" key="3">
    <source>
        <dbReference type="HAMAP-Rule" id="MF_01627"/>
    </source>
</evidence>